<dbReference type="EMBL" id="BDGG01000007">
    <property type="protein sequence ID" value="GAV01552.1"/>
    <property type="molecule type" value="Genomic_DNA"/>
</dbReference>
<protein>
    <submittedName>
        <fullName evidence="3">Uncharacterized protein</fullName>
    </submittedName>
</protein>
<accession>A0A1D1VIV3</accession>
<reference evidence="3 4" key="1">
    <citation type="journal article" date="2016" name="Nat. Commun.">
        <title>Extremotolerant tardigrade genome and improved radiotolerance of human cultured cells by tardigrade-unique protein.</title>
        <authorList>
            <person name="Hashimoto T."/>
            <person name="Horikawa D.D."/>
            <person name="Saito Y."/>
            <person name="Kuwahara H."/>
            <person name="Kozuka-Hata H."/>
            <person name="Shin-I T."/>
            <person name="Minakuchi Y."/>
            <person name="Ohishi K."/>
            <person name="Motoyama A."/>
            <person name="Aizu T."/>
            <person name="Enomoto A."/>
            <person name="Kondo K."/>
            <person name="Tanaka S."/>
            <person name="Hara Y."/>
            <person name="Koshikawa S."/>
            <person name="Sagara H."/>
            <person name="Miura T."/>
            <person name="Yokobori S."/>
            <person name="Miyagawa K."/>
            <person name="Suzuki Y."/>
            <person name="Kubo T."/>
            <person name="Oyama M."/>
            <person name="Kohara Y."/>
            <person name="Fujiyama A."/>
            <person name="Arakawa K."/>
            <person name="Katayama T."/>
            <person name="Toyoda A."/>
            <person name="Kunieda T."/>
        </authorList>
    </citation>
    <scope>NUCLEOTIDE SEQUENCE [LARGE SCALE GENOMIC DNA]</scope>
    <source>
        <strain evidence="3 4">YOKOZUNA-1</strain>
    </source>
</reference>
<evidence type="ECO:0000313" key="4">
    <source>
        <dbReference type="Proteomes" id="UP000186922"/>
    </source>
</evidence>
<feature type="compositionally biased region" description="Low complexity" evidence="1">
    <location>
        <begin position="35"/>
        <end position="52"/>
    </location>
</feature>
<dbReference type="AlphaFoldDB" id="A0A1D1VIV3"/>
<evidence type="ECO:0000313" key="3">
    <source>
        <dbReference type="EMBL" id="GAV01552.1"/>
    </source>
</evidence>
<evidence type="ECO:0000256" key="2">
    <source>
        <dbReference type="SAM" id="SignalP"/>
    </source>
</evidence>
<keyword evidence="4" id="KW-1185">Reference proteome</keyword>
<feature type="chain" id="PRO_5008898465" evidence="2">
    <location>
        <begin position="27"/>
        <end position="133"/>
    </location>
</feature>
<organism evidence="3 4">
    <name type="scientific">Ramazzottius varieornatus</name>
    <name type="common">Water bear</name>
    <name type="synonym">Tardigrade</name>
    <dbReference type="NCBI Taxonomy" id="947166"/>
    <lineage>
        <taxon>Eukaryota</taxon>
        <taxon>Metazoa</taxon>
        <taxon>Ecdysozoa</taxon>
        <taxon>Tardigrada</taxon>
        <taxon>Eutardigrada</taxon>
        <taxon>Parachela</taxon>
        <taxon>Hypsibioidea</taxon>
        <taxon>Ramazzottiidae</taxon>
        <taxon>Ramazzottius</taxon>
    </lineage>
</organism>
<name>A0A1D1VIV3_RAMVA</name>
<sequence length="133" mass="13725">MEVQQLLVGIAVLGFTFSGLYHTAEGQSISDQLGNSPPAANASSNSTTQTASKRMWGWGPWGDYGMGDGMRGLLWGLTLSGHLPSAAAAAPAPAPAAVSPAAPSPVLPEVLLLLSETQFRRRREAPDVGGALL</sequence>
<feature type="region of interest" description="Disordered" evidence="1">
    <location>
        <begin position="30"/>
        <end position="56"/>
    </location>
</feature>
<keyword evidence="2" id="KW-0732">Signal</keyword>
<evidence type="ECO:0000256" key="1">
    <source>
        <dbReference type="SAM" id="MobiDB-lite"/>
    </source>
</evidence>
<proteinExistence type="predicted"/>
<gene>
    <name evidence="3" type="primary">RvY_12248-1</name>
    <name evidence="3" type="synonym">RvY_12248.1</name>
    <name evidence="3" type="ORF">RvY_12248</name>
</gene>
<dbReference type="Proteomes" id="UP000186922">
    <property type="component" value="Unassembled WGS sequence"/>
</dbReference>
<feature type="signal peptide" evidence="2">
    <location>
        <begin position="1"/>
        <end position="26"/>
    </location>
</feature>
<comment type="caution">
    <text evidence="3">The sequence shown here is derived from an EMBL/GenBank/DDBJ whole genome shotgun (WGS) entry which is preliminary data.</text>
</comment>